<dbReference type="SMART" id="SM00465">
    <property type="entry name" value="GIYc"/>
    <property type="match status" value="1"/>
</dbReference>
<dbReference type="GO" id="GO:0045004">
    <property type="term" value="P:DNA replication proofreading"/>
    <property type="evidence" value="ECO:0007669"/>
    <property type="project" value="TreeGrafter"/>
</dbReference>
<dbReference type="InterPro" id="IPR047296">
    <property type="entry name" value="GIY-YIG_UvrC_Cho"/>
</dbReference>
<dbReference type="GO" id="GO:0003887">
    <property type="term" value="F:DNA-directed DNA polymerase activity"/>
    <property type="evidence" value="ECO:0007669"/>
    <property type="project" value="InterPro"/>
</dbReference>
<dbReference type="STRING" id="296218.AWN68_09210"/>
<dbReference type="CDD" id="cd10434">
    <property type="entry name" value="GIY-YIG_UvrC_Cho"/>
    <property type="match status" value="1"/>
</dbReference>
<dbReference type="NCBIfam" id="TIGR00573">
    <property type="entry name" value="dnaq"/>
    <property type="match status" value="1"/>
</dbReference>
<sequence length="458" mass="52448">MYAIVDIETTGSSANYGKITEVAILIHDGKRVVDEYQTLLNPERVIPMNITALTGISNEMVRDEPRFFEVAKEIYQMLEGNIFVAHNVNFDYSFLKNEFQQLGGTLNLKKLCTVRLSRKVFPGLKSYSLGNLCDHFGIANHARHRAMGDAKATVELMDLIIENDENHIEAFLKKDSKEGFLPPHLPKATFDALPEFTGVYYFHDQHGEILYVGKANNIKKRVKGHFSNTDVVYKQGLKDKLYDISYEECGDEMIAFLFESSEIKKHFPIYNKAQKFTNAKYGLYHYQDGKGFDRLSIGKKMKGTLPLIGFTSFDRARDYLIELVKKFELDPELCSLPASMMMYFGYSIKTGGEGSEEQRERFKKAIQSIKENSQSFCLLGQGRTHTEKSVALVENGKYLGFGFYETDLAFDTIDDVKNIITNYPDTPDIQRIINQYYSKRRVIQFTTQTHQPNYGLFA</sequence>
<dbReference type="InterPro" id="IPR013520">
    <property type="entry name" value="Ribonucl_H"/>
</dbReference>
<dbReference type="GO" id="GO:0003677">
    <property type="term" value="F:DNA binding"/>
    <property type="evidence" value="ECO:0007669"/>
    <property type="project" value="InterPro"/>
</dbReference>
<evidence type="ECO:0000313" key="5">
    <source>
        <dbReference type="Proteomes" id="UP000075615"/>
    </source>
</evidence>
<comment type="function">
    <text evidence="1">DNA polymerase III is a complex, multichain enzyme responsible for most of the replicative synthesis in bacteria. The epsilon subunit contain the editing function and is a proofreading 3'-5' exonuclease.</text>
</comment>
<reference evidence="4 5" key="1">
    <citation type="submission" date="2016-01" db="EMBL/GenBank/DDBJ databases">
        <title>Genome sequencing of Roseivirga echinicomitans KMM 6058.</title>
        <authorList>
            <person name="Selvaratnam C."/>
            <person name="Thevarajoo S."/>
            <person name="Goh K.M."/>
            <person name="Ee R."/>
            <person name="Chan K.-G."/>
            <person name="Chong C.S."/>
        </authorList>
    </citation>
    <scope>NUCLEOTIDE SEQUENCE [LARGE SCALE GENOMIC DNA]</scope>
    <source>
        <strain evidence="4 5">KMM 6058</strain>
    </source>
</reference>
<dbReference type="Gene3D" id="3.30.420.10">
    <property type="entry name" value="Ribonuclease H-like superfamily/Ribonuclease H"/>
    <property type="match status" value="1"/>
</dbReference>
<dbReference type="Gene3D" id="3.40.1440.10">
    <property type="entry name" value="GIY-YIG endonuclease"/>
    <property type="match status" value="1"/>
</dbReference>
<dbReference type="InterPro" id="IPR000305">
    <property type="entry name" value="GIY-YIG_endonuc"/>
</dbReference>
<dbReference type="RefSeq" id="WP_068417528.1">
    <property type="nucleotide sequence ID" value="NZ_LRDB01000050.1"/>
</dbReference>
<dbReference type="GO" id="GO:0006289">
    <property type="term" value="P:nucleotide-excision repair"/>
    <property type="evidence" value="ECO:0007669"/>
    <property type="project" value="InterPro"/>
</dbReference>
<dbReference type="AlphaFoldDB" id="A0A150X2C6"/>
<dbReference type="InterPro" id="IPR035901">
    <property type="entry name" value="GIY-YIG_endonuc_sf"/>
</dbReference>
<evidence type="ECO:0000256" key="2">
    <source>
        <dbReference type="ARBA" id="ARBA00026073"/>
    </source>
</evidence>
<feature type="domain" description="GIY-YIG" evidence="3">
    <location>
        <begin position="195"/>
        <end position="272"/>
    </location>
</feature>
<dbReference type="InterPro" id="IPR036397">
    <property type="entry name" value="RNaseH_sf"/>
</dbReference>
<dbReference type="GO" id="GO:0008408">
    <property type="term" value="F:3'-5' exonuclease activity"/>
    <property type="evidence" value="ECO:0007669"/>
    <property type="project" value="TreeGrafter"/>
</dbReference>
<evidence type="ECO:0000256" key="1">
    <source>
        <dbReference type="ARBA" id="ARBA00025483"/>
    </source>
</evidence>
<dbReference type="CDD" id="cd06127">
    <property type="entry name" value="DEDDh"/>
    <property type="match status" value="1"/>
</dbReference>
<dbReference type="OrthoDB" id="9803913at2"/>
<evidence type="ECO:0000259" key="3">
    <source>
        <dbReference type="PROSITE" id="PS50164"/>
    </source>
</evidence>
<keyword evidence="5" id="KW-1185">Reference proteome</keyword>
<evidence type="ECO:0000313" key="4">
    <source>
        <dbReference type="EMBL" id="KYG72868.1"/>
    </source>
</evidence>
<dbReference type="EMBL" id="LRDB01000050">
    <property type="protein sequence ID" value="KYG72868.1"/>
    <property type="molecule type" value="Genomic_DNA"/>
</dbReference>
<gene>
    <name evidence="4" type="ORF">AWN68_09210</name>
</gene>
<comment type="caution">
    <text evidence="4">The sequence shown here is derived from an EMBL/GenBank/DDBJ whole genome shotgun (WGS) entry which is preliminary data.</text>
</comment>
<dbReference type="PANTHER" id="PTHR30231:SF37">
    <property type="entry name" value="EXODEOXYRIBONUCLEASE 10"/>
    <property type="match status" value="1"/>
</dbReference>
<organism evidence="4 5">
    <name type="scientific">Roseivirga echinicomitans</name>
    <dbReference type="NCBI Taxonomy" id="296218"/>
    <lineage>
        <taxon>Bacteria</taxon>
        <taxon>Pseudomonadati</taxon>
        <taxon>Bacteroidota</taxon>
        <taxon>Cytophagia</taxon>
        <taxon>Cytophagales</taxon>
        <taxon>Roseivirgaceae</taxon>
        <taxon>Roseivirga</taxon>
    </lineage>
</organism>
<dbReference type="Proteomes" id="UP000075615">
    <property type="component" value="Unassembled WGS sequence"/>
</dbReference>
<dbReference type="PROSITE" id="PS50164">
    <property type="entry name" value="GIY_YIG"/>
    <property type="match status" value="1"/>
</dbReference>
<dbReference type="InterPro" id="IPR012337">
    <property type="entry name" value="RNaseH-like_sf"/>
</dbReference>
<protein>
    <recommendedName>
        <fullName evidence="3">GIY-YIG domain-containing protein</fullName>
    </recommendedName>
</protein>
<dbReference type="Pfam" id="PF00929">
    <property type="entry name" value="RNase_T"/>
    <property type="match status" value="1"/>
</dbReference>
<dbReference type="FunFam" id="3.30.420.10:FF:000045">
    <property type="entry name" value="3'-5' exonuclease DinG"/>
    <property type="match status" value="1"/>
</dbReference>
<dbReference type="SMART" id="SM00479">
    <property type="entry name" value="EXOIII"/>
    <property type="match status" value="1"/>
</dbReference>
<comment type="subunit">
    <text evidence="2">DNA polymerase III contains a core (composed of alpha, epsilon and theta chains) that associates with a tau subunit. This core dimerizes to form the POLIII' complex. PolIII' associates with the gamma complex (composed of gamma, delta, delta', psi and chi chains) and with the beta chain to form the complete DNA polymerase III complex.</text>
</comment>
<dbReference type="PANTHER" id="PTHR30231">
    <property type="entry name" value="DNA POLYMERASE III SUBUNIT EPSILON"/>
    <property type="match status" value="1"/>
</dbReference>
<dbReference type="Pfam" id="PF01541">
    <property type="entry name" value="GIY-YIG"/>
    <property type="match status" value="1"/>
</dbReference>
<dbReference type="GO" id="GO:0005829">
    <property type="term" value="C:cytosol"/>
    <property type="evidence" value="ECO:0007669"/>
    <property type="project" value="TreeGrafter"/>
</dbReference>
<name>A0A150X2C6_9BACT</name>
<dbReference type="InterPro" id="IPR006054">
    <property type="entry name" value="DnaQ"/>
</dbReference>
<proteinExistence type="predicted"/>
<accession>A0A150X2C6</accession>
<dbReference type="SUPFAM" id="SSF53098">
    <property type="entry name" value="Ribonuclease H-like"/>
    <property type="match status" value="1"/>
</dbReference>